<dbReference type="AlphaFoldDB" id="A0A0U3A6Y1"/>
<dbReference type="PANTHER" id="PTHR12215">
    <property type="entry name" value="PHOSPHOPANTETHEINE TRANSFERASE"/>
    <property type="match status" value="1"/>
</dbReference>
<evidence type="ECO:0000313" key="5">
    <source>
        <dbReference type="EMBL" id="ALS87659.1"/>
    </source>
</evidence>
<keyword evidence="2 5" id="KW-0808">Transferase</keyword>
<dbReference type="Gene3D" id="3.90.470.20">
    <property type="entry name" value="4'-phosphopantetheinyl transferase domain"/>
    <property type="match status" value="1"/>
</dbReference>
<evidence type="ECO:0000259" key="3">
    <source>
        <dbReference type="Pfam" id="PF01648"/>
    </source>
</evidence>
<dbReference type="Pfam" id="PF01648">
    <property type="entry name" value="ACPS"/>
    <property type="match status" value="1"/>
</dbReference>
<dbReference type="GO" id="GO:0008897">
    <property type="term" value="F:holo-[acyl-carrier-protein] synthase activity"/>
    <property type="evidence" value="ECO:0007669"/>
    <property type="project" value="UniProtKB-EC"/>
</dbReference>
<evidence type="ECO:0000259" key="4">
    <source>
        <dbReference type="Pfam" id="PF22624"/>
    </source>
</evidence>
<dbReference type="Pfam" id="PF22624">
    <property type="entry name" value="AASDHPPT_N"/>
    <property type="match status" value="1"/>
</dbReference>
<dbReference type="PANTHER" id="PTHR12215:SF10">
    <property type="entry name" value="L-AMINOADIPATE-SEMIALDEHYDE DEHYDROGENASE-PHOSPHOPANTETHEINYL TRANSFERASE"/>
    <property type="match status" value="1"/>
</dbReference>
<reference evidence="5" key="1">
    <citation type="journal article" date="2016" name="PLoS ONE">
        <title>Identification of the Sfp-Type PPTase EppA from the Lichenized Fungus Evernia prunastri.</title>
        <authorList>
            <person name="Schimming O."/>
            <person name="Schmitt I."/>
            <person name="Bode H.B."/>
        </authorList>
    </citation>
    <scope>NUCLEOTIDE SEQUENCE</scope>
    <source>
        <strain evidence="5">SP7_11</strain>
    </source>
</reference>
<proteinExistence type="predicted"/>
<dbReference type="EMBL" id="KT369532">
    <property type="protein sequence ID" value="ALS87659.1"/>
    <property type="molecule type" value="Genomic_DNA"/>
</dbReference>
<feature type="domain" description="4'-phosphopantetheinyl transferase" evidence="3">
    <location>
        <begin position="135"/>
        <end position="227"/>
    </location>
</feature>
<accession>A0A0U3A6Y1</accession>
<dbReference type="InterPro" id="IPR008278">
    <property type="entry name" value="4-PPantetheinyl_Trfase_dom"/>
</dbReference>
<dbReference type="GO" id="GO:0005829">
    <property type="term" value="C:cytosol"/>
    <property type="evidence" value="ECO:0007669"/>
    <property type="project" value="TreeGrafter"/>
</dbReference>
<dbReference type="InterPro" id="IPR037143">
    <property type="entry name" value="4-PPantetheinyl_Trfase_dom_sf"/>
</dbReference>
<sequence length="308" mass="34301">MIMEEIKAFRWLLDVQTLWPAPEGGSQGAQSTAHWATGAASQHALALLTDGERAKVLRFYRPSDAKLSLGSNLLKHRAIADTCRVPWSEAVISEGPNKKPCYKPLAPGSESLEFNVSHHGSLVALVGCPGQSVNLGVDIVRMNWEKDYATVMKNGFEAWANIYEMVFSDHEIKDIAEFVPPARGTQQDEIRAKLRHFYTHWCLKEAYVKMTGEALLASWLKDLEFRNVQVPLPASQMHASGQVGDDWGQTCGGVEIWFYGKRVVDVNLEIQAFREDYMIATASSSVGMGLSPFKQLDVERDVYPRQGG</sequence>
<dbReference type="GO" id="GO:0019878">
    <property type="term" value="P:lysine biosynthetic process via aminoadipic acid"/>
    <property type="evidence" value="ECO:0007669"/>
    <property type="project" value="TreeGrafter"/>
</dbReference>
<protein>
    <recommendedName>
        <fullName evidence="1">holo-[acyl-carrier-protein] synthase</fullName>
        <ecNumber evidence="1">2.7.8.7</ecNumber>
    </recommendedName>
</protein>
<dbReference type="GO" id="GO:0000287">
    <property type="term" value="F:magnesium ion binding"/>
    <property type="evidence" value="ECO:0007669"/>
    <property type="project" value="InterPro"/>
</dbReference>
<dbReference type="SUPFAM" id="SSF56214">
    <property type="entry name" value="4'-phosphopantetheinyl transferase"/>
    <property type="match status" value="2"/>
</dbReference>
<evidence type="ECO:0000256" key="2">
    <source>
        <dbReference type="ARBA" id="ARBA00022679"/>
    </source>
</evidence>
<gene>
    <name evidence="5" type="primary">eppA</name>
</gene>
<dbReference type="InterPro" id="IPR055066">
    <property type="entry name" value="AASDHPPT_N"/>
</dbReference>
<dbReference type="InterPro" id="IPR050559">
    <property type="entry name" value="P-Pant_transferase_sf"/>
</dbReference>
<feature type="domain" description="4'-phosphopantetheinyl transferase N-terminal" evidence="4">
    <location>
        <begin position="41"/>
        <end position="129"/>
    </location>
</feature>
<organism evidence="5">
    <name type="scientific">Evernia prunastri</name>
    <dbReference type="NCBI Taxonomy" id="87257"/>
    <lineage>
        <taxon>Eukaryota</taxon>
        <taxon>Fungi</taxon>
        <taxon>Dikarya</taxon>
        <taxon>Ascomycota</taxon>
        <taxon>Pezizomycotina</taxon>
        <taxon>Lecanoromycetes</taxon>
        <taxon>OSLEUM clade</taxon>
        <taxon>Lecanoromycetidae</taxon>
        <taxon>Lecanorales</taxon>
        <taxon>Lecanorineae</taxon>
        <taxon>Parmeliaceae</taxon>
        <taxon>Evernia</taxon>
    </lineage>
</organism>
<dbReference type="EC" id="2.7.8.7" evidence="1"/>
<name>A0A0U3A6Y1_9LECA</name>
<evidence type="ECO:0000256" key="1">
    <source>
        <dbReference type="ARBA" id="ARBA00013172"/>
    </source>
</evidence>